<reference evidence="2 3" key="1">
    <citation type="submission" date="2023-02" db="EMBL/GenBank/DDBJ databases">
        <title>LHISI_Scaffold_Assembly.</title>
        <authorList>
            <person name="Stuart O.P."/>
            <person name="Cleave R."/>
            <person name="Magrath M.J.L."/>
            <person name="Mikheyev A.S."/>
        </authorList>
    </citation>
    <scope>NUCLEOTIDE SEQUENCE [LARGE SCALE GENOMIC DNA]</scope>
    <source>
        <strain evidence="2">Daus_M_001</strain>
        <tissue evidence="2">Leg muscle</tissue>
    </source>
</reference>
<evidence type="ECO:0000256" key="1">
    <source>
        <dbReference type="SAM" id="MobiDB-lite"/>
    </source>
</evidence>
<sequence>MFREKLALPPRRTGFNPRPVHSGLSQVGIPPDDVARRWVFSAMSRFPAPCILALLHTHLPSRPDAKSRPTSPLLLEIAIISSAVFMRPPVCSVAVVQSALCNTALVQSAVCGAASCLQFRCHAVPPQCVTTLFVFSTEHLICCLQCSSSVVNCLQCSSLAVSSLQCSCREVCCLQCSCRVVNCLQCSSLAVSSLQCSCRAVCCLQCSYRVVNCLQCSSLAVSSLQCSCRAVCCLQCSSSVVRYLQFSKIPGGTCAGLSNLPSSSCKRSKSSEAQCGSLSGLPANRSKHNHSEKGSLLNRNPIARRDNEPASPPKCFPRPSTLLICPLPATSLKKFQDSPLRYLQQHFIDGRMSSNLNRFVFKTINFMLLMTLPSSHCPLSCLRRRLLAYTTTAILDSPATILPHMSTRVQHIPRLLGALPTPPAILGCIRIRLKYECYHRHLPSSFPMSAARSAGIAYSRYSVQVSQKILEVCGFLPANLGSPVGHLDHWTLHNISKHVQSTYEPRDKDPCGVAVGMLASHQGELDSIPGRVKYKFSYVGFVPDDAAGRRVFSGVSRFPRPCIPALLHYHRISHSSAPKTSIGKRTHRFRALRIAATEHLMKVIMSPLSHPRCRGAKASSDKRAPEANFAKILPHMPFFNTLRLYQKFSSPYWRRIFVRRNFLTQLANQNEVTSILYVCAPKTRSREIIQSRDCVCAPRSLGQAVMLLSSQLGEPGLTPCRVTPDFRTWESWLTMQLLSRFSRDLPFLPPLHSGTAPLSLHLALIGSQDLVAAALEEARCFQFLPLPLRIPCTYLGAPPQPFAPQGLLFSGFSGGGWEEHEEKRTGMLPPLLLCEERLAQEWSKYHDNLLCAARPSRATTLRRRRASTRRLSYLGRLDDDKHPPTPQVATSPAQHVTVSPEGAELEPTTHQSGADSALPSGYPRMAQTRVYTVRALAASLQQHRMFSIYGGRGDVLARLLASHQGEPGSIPGAASLPDIPHLGIVPDDGAGGWVFSGISRFLTHLHSGSAPYSPHFTLIGSRDPDVKEPPESLHSTPLHSAVHVGSGARTHTYIPRHGRARCCTGKLQTVAKRFVKSCACKLLRVTTLWEHALFLIGYCVLRKVLCWLDCRLASKLPGADWRTPFLHVDGK</sequence>
<proteinExistence type="predicted"/>
<evidence type="ECO:0000313" key="3">
    <source>
        <dbReference type="Proteomes" id="UP001159363"/>
    </source>
</evidence>
<comment type="caution">
    <text evidence="2">The sequence shown here is derived from an EMBL/GenBank/DDBJ whole genome shotgun (WGS) entry which is preliminary data.</text>
</comment>
<feature type="region of interest" description="Disordered" evidence="1">
    <location>
        <begin position="875"/>
        <end position="921"/>
    </location>
</feature>
<name>A0ABQ9GF87_9NEOP</name>
<organism evidence="2 3">
    <name type="scientific">Dryococelus australis</name>
    <dbReference type="NCBI Taxonomy" id="614101"/>
    <lineage>
        <taxon>Eukaryota</taxon>
        <taxon>Metazoa</taxon>
        <taxon>Ecdysozoa</taxon>
        <taxon>Arthropoda</taxon>
        <taxon>Hexapoda</taxon>
        <taxon>Insecta</taxon>
        <taxon>Pterygota</taxon>
        <taxon>Neoptera</taxon>
        <taxon>Polyneoptera</taxon>
        <taxon>Phasmatodea</taxon>
        <taxon>Verophasmatodea</taxon>
        <taxon>Anareolatae</taxon>
        <taxon>Phasmatidae</taxon>
        <taxon>Eurycanthinae</taxon>
        <taxon>Dryococelus</taxon>
    </lineage>
</organism>
<evidence type="ECO:0000313" key="2">
    <source>
        <dbReference type="EMBL" id="KAJ8871050.1"/>
    </source>
</evidence>
<feature type="compositionally biased region" description="Polar residues" evidence="1">
    <location>
        <begin position="887"/>
        <end position="897"/>
    </location>
</feature>
<accession>A0ABQ9GF87</accession>
<dbReference type="Proteomes" id="UP001159363">
    <property type="component" value="Chromosome 11"/>
</dbReference>
<feature type="region of interest" description="Disordered" evidence="1">
    <location>
        <begin position="276"/>
        <end position="315"/>
    </location>
</feature>
<gene>
    <name evidence="2" type="ORF">PR048_027354</name>
</gene>
<dbReference type="EMBL" id="JARBHB010000012">
    <property type="protein sequence ID" value="KAJ8871050.1"/>
    <property type="molecule type" value="Genomic_DNA"/>
</dbReference>
<keyword evidence="3" id="KW-1185">Reference proteome</keyword>
<protein>
    <submittedName>
        <fullName evidence="2">Uncharacterized protein</fullName>
    </submittedName>
</protein>